<protein>
    <submittedName>
        <fullName evidence="1">Uncharacterized protein</fullName>
    </submittedName>
</protein>
<dbReference type="EMBL" id="VMNF01000003">
    <property type="protein sequence ID" value="TXC11784.1"/>
    <property type="molecule type" value="Genomic_DNA"/>
</dbReference>
<evidence type="ECO:0000313" key="2">
    <source>
        <dbReference type="Proteomes" id="UP000321331"/>
    </source>
</evidence>
<proteinExistence type="predicted"/>
<dbReference type="AlphaFoldDB" id="A0A5C6TND7"/>
<accession>A0A5C6TND7</accession>
<evidence type="ECO:0000313" key="1">
    <source>
        <dbReference type="EMBL" id="TXC11784.1"/>
    </source>
</evidence>
<name>A0A5C6TND7_FUSOC</name>
<comment type="caution">
    <text evidence="1">The sequence shown here is derived from an EMBL/GenBank/DDBJ whole genome shotgun (WGS) entry which is preliminary data.</text>
</comment>
<organism evidence="1 2">
    <name type="scientific">Fusarium oxysporum f. sp. cubense</name>
    <dbReference type="NCBI Taxonomy" id="61366"/>
    <lineage>
        <taxon>Eukaryota</taxon>
        <taxon>Fungi</taxon>
        <taxon>Dikarya</taxon>
        <taxon>Ascomycota</taxon>
        <taxon>Pezizomycotina</taxon>
        <taxon>Sordariomycetes</taxon>
        <taxon>Hypocreomycetidae</taxon>
        <taxon>Hypocreales</taxon>
        <taxon>Nectriaceae</taxon>
        <taxon>Fusarium</taxon>
        <taxon>Fusarium oxysporum species complex</taxon>
    </lineage>
</organism>
<dbReference type="Proteomes" id="UP000321331">
    <property type="component" value="Unassembled WGS sequence"/>
</dbReference>
<reference evidence="1 2" key="1">
    <citation type="submission" date="2019-07" db="EMBL/GenBank/DDBJ databases">
        <title>The First High-Quality Draft Genome Sequence of the Causal Agent of the Current Panama Disease Epidemic.</title>
        <authorList>
            <person name="Warmington R.J."/>
            <person name="Kay W."/>
            <person name="Jeffries A."/>
            <person name="Bebber D."/>
            <person name="Moore K."/>
            <person name="Studholme D.J."/>
        </authorList>
    </citation>
    <scope>NUCLEOTIDE SEQUENCE [LARGE SCALE GENOMIC DNA]</scope>
    <source>
        <strain evidence="1 2">TR4</strain>
    </source>
</reference>
<gene>
    <name evidence="1" type="ORF">FocTR4_00006785</name>
</gene>
<sequence length="78" mass="8492">MGAYKADEESGNTNKEEQHAAGIGHFGLMVIQRTSFHYASAGDYSLGDLAFPLAIQPNSKMSRDLELANTESREDLST</sequence>